<feature type="compositionally biased region" description="Acidic residues" evidence="2">
    <location>
        <begin position="234"/>
        <end position="245"/>
    </location>
</feature>
<dbReference type="Gene3D" id="2.130.10.130">
    <property type="entry name" value="Integrin alpha, N-terminal"/>
    <property type="match status" value="1"/>
</dbReference>
<dbReference type="OrthoDB" id="188207at2759"/>
<organism evidence="5 6">
    <name type="scientific">Thalassiosira oceanica</name>
    <name type="common">Marine diatom</name>
    <dbReference type="NCBI Taxonomy" id="159749"/>
    <lineage>
        <taxon>Eukaryota</taxon>
        <taxon>Sar</taxon>
        <taxon>Stramenopiles</taxon>
        <taxon>Ochrophyta</taxon>
        <taxon>Bacillariophyta</taxon>
        <taxon>Coscinodiscophyceae</taxon>
        <taxon>Thalassiosirophycidae</taxon>
        <taxon>Thalassiosirales</taxon>
        <taxon>Thalassiosiraceae</taxon>
        <taxon>Thalassiosira</taxon>
    </lineage>
</organism>
<dbReference type="InterPro" id="IPR013517">
    <property type="entry name" value="FG-GAP"/>
</dbReference>
<evidence type="ECO:0000256" key="2">
    <source>
        <dbReference type="SAM" id="MobiDB-lite"/>
    </source>
</evidence>
<dbReference type="PANTHER" id="PTHR36220:SF1">
    <property type="entry name" value="GAMMA TUBULIN COMPLEX COMPONENT C-TERMINAL DOMAIN-CONTAINING PROTEIN"/>
    <property type="match status" value="1"/>
</dbReference>
<comment type="caution">
    <text evidence="5">The sequence shown here is derived from an EMBL/GenBank/DDBJ whole genome shotgun (WGS) entry which is preliminary data.</text>
</comment>
<evidence type="ECO:0000313" key="5">
    <source>
        <dbReference type="EMBL" id="EJK62329.1"/>
    </source>
</evidence>
<feature type="compositionally biased region" description="Basic and acidic residues" evidence="2">
    <location>
        <begin position="188"/>
        <end position="201"/>
    </location>
</feature>
<sequence>MKGRSPDETTATGRVTSVRQQERGSADQPSPPARPSEDTEDSGDGTSFVAQESPPARPSNSGDDTLFVAVEGGFTPTASDGREKDPRDDDTGKSTTSSTSVGLICLEDDGEVPMDIAQISATLEQRDRAEKAEARINEQTSYEEPSAVQEAAYGDGGPSASSTSAELIISQVDDGPMDAAEIAAFFGRQERDKTANDRINRESSQPDQTEDEHVMAQSGSSLGGEDRLTNSSDGDGENASDEDGENESHGSGSVGNFEEPVIVVPNDADSEGGEYLAGEYFAEAYIVPVETVYEATTALPWIKQRRTVLMMAVILALLAVLAVSVSVAFTREPVQPTNEPTFSPAPSASSTSVPSISSAPSNNPTTSNIPTKYPTLRPTLRPSGSPTLRPTNYVSVLLSNIFGVYQFEQRLIHLHLSQSPPIIEPSSWRQTEQQVISLDGAAQSTGIPLLLALIWMMATRDDSGSAHVFVQSGEEWTHQAKLLAPDGAADDYFGDSVAIYGDTIVVGAHKDDENEADSGSAHVFVRSGEDWTHQAKLLAPGGAAR</sequence>
<dbReference type="Proteomes" id="UP000266841">
    <property type="component" value="Unassembled WGS sequence"/>
</dbReference>
<evidence type="ECO:0000313" key="6">
    <source>
        <dbReference type="Proteomes" id="UP000266841"/>
    </source>
</evidence>
<protein>
    <recommendedName>
        <fullName evidence="4">DUF6742 domain-containing protein</fullName>
    </recommendedName>
</protein>
<keyword evidence="3" id="KW-0812">Transmembrane</keyword>
<feature type="transmembrane region" description="Helical" evidence="3">
    <location>
        <begin position="308"/>
        <end position="329"/>
    </location>
</feature>
<dbReference type="Pfam" id="PF14312">
    <property type="entry name" value="FG-GAP_2"/>
    <property type="match status" value="1"/>
</dbReference>
<feature type="region of interest" description="Disordered" evidence="2">
    <location>
        <begin position="186"/>
        <end position="260"/>
    </location>
</feature>
<feature type="compositionally biased region" description="Basic and acidic residues" evidence="2">
    <location>
        <begin position="124"/>
        <end position="136"/>
    </location>
</feature>
<keyword evidence="6" id="KW-1185">Reference proteome</keyword>
<feature type="non-terminal residue" evidence="5">
    <location>
        <position position="545"/>
    </location>
</feature>
<reference evidence="5 6" key="1">
    <citation type="journal article" date="2012" name="Genome Biol.">
        <title>Genome and low-iron response of an oceanic diatom adapted to chronic iron limitation.</title>
        <authorList>
            <person name="Lommer M."/>
            <person name="Specht M."/>
            <person name="Roy A.S."/>
            <person name="Kraemer L."/>
            <person name="Andreson R."/>
            <person name="Gutowska M.A."/>
            <person name="Wolf J."/>
            <person name="Bergner S.V."/>
            <person name="Schilhabel M.B."/>
            <person name="Klostermeier U.C."/>
            <person name="Beiko R.G."/>
            <person name="Rosenstiel P."/>
            <person name="Hippler M."/>
            <person name="Laroche J."/>
        </authorList>
    </citation>
    <scope>NUCLEOTIDE SEQUENCE [LARGE SCALE GENOMIC DNA]</scope>
    <source>
        <strain evidence="5 6">CCMP1005</strain>
    </source>
</reference>
<feature type="domain" description="DUF6742" evidence="4">
    <location>
        <begin position="95"/>
        <end position="137"/>
    </location>
</feature>
<keyword evidence="3" id="KW-1133">Transmembrane helix</keyword>
<keyword evidence="1" id="KW-0732">Signal</keyword>
<dbReference type="InterPro" id="IPR028994">
    <property type="entry name" value="Integrin_alpha_N"/>
</dbReference>
<evidence type="ECO:0000256" key="1">
    <source>
        <dbReference type="ARBA" id="ARBA00022729"/>
    </source>
</evidence>
<gene>
    <name evidence="5" type="ORF">THAOC_17063</name>
</gene>
<dbReference type="AlphaFoldDB" id="K0SBL2"/>
<feature type="compositionally biased region" description="Basic and acidic residues" evidence="2">
    <location>
        <begin position="80"/>
        <end position="92"/>
    </location>
</feature>
<dbReference type="PANTHER" id="PTHR36220">
    <property type="entry name" value="UNNAMED PRODUCT"/>
    <property type="match status" value="1"/>
</dbReference>
<evidence type="ECO:0000256" key="3">
    <source>
        <dbReference type="SAM" id="Phobius"/>
    </source>
</evidence>
<keyword evidence="3" id="KW-0472">Membrane</keyword>
<name>K0SBL2_THAOC</name>
<feature type="region of interest" description="Disordered" evidence="2">
    <location>
        <begin position="1"/>
        <end position="171"/>
    </location>
</feature>
<feature type="compositionally biased region" description="Polar residues" evidence="2">
    <location>
        <begin position="8"/>
        <end position="19"/>
    </location>
</feature>
<feature type="compositionally biased region" description="Low complexity" evidence="2">
    <location>
        <begin position="340"/>
        <end position="371"/>
    </location>
</feature>
<feature type="domain" description="DUF6742" evidence="4">
    <location>
        <begin position="159"/>
        <end position="200"/>
    </location>
</feature>
<dbReference type="InterPro" id="IPR046630">
    <property type="entry name" value="DUF6742"/>
</dbReference>
<evidence type="ECO:0000259" key="4">
    <source>
        <dbReference type="Pfam" id="PF20527"/>
    </source>
</evidence>
<dbReference type="EMBL" id="AGNL01018965">
    <property type="protein sequence ID" value="EJK62329.1"/>
    <property type="molecule type" value="Genomic_DNA"/>
</dbReference>
<accession>K0SBL2</accession>
<dbReference type="Pfam" id="PF20527">
    <property type="entry name" value="DUF6742"/>
    <property type="match status" value="2"/>
</dbReference>
<feature type="region of interest" description="Disordered" evidence="2">
    <location>
        <begin position="334"/>
        <end position="386"/>
    </location>
</feature>
<proteinExistence type="predicted"/>